<dbReference type="STRING" id="1610491.AAV94_00850"/>
<protein>
    <recommendedName>
        <fullName evidence="4">Phospholipid/glycerol acyltransferase domain-containing protein</fullName>
    </recommendedName>
</protein>
<accession>A0A0U1Q337</accession>
<dbReference type="SMART" id="SM00563">
    <property type="entry name" value="PlsC"/>
    <property type="match status" value="1"/>
</dbReference>
<dbReference type="CDD" id="cd07989">
    <property type="entry name" value="LPLAT_AGPAT-like"/>
    <property type="match status" value="1"/>
</dbReference>
<evidence type="ECO:0000256" key="1">
    <source>
        <dbReference type="ARBA" id="ARBA00005189"/>
    </source>
</evidence>
<dbReference type="InterPro" id="IPR002123">
    <property type="entry name" value="Plipid/glycerol_acylTrfase"/>
</dbReference>
<sequence>MAITGVAKALTGARSVWLGCAPVPRQRIYYANHSSHSDFVLLWASLPPLLRQRTRPVAGADYWSKGLLRQFIIHRVFRGVLVDRSGSGKSGQDGVAAQQASAAAAAAAPEGDSSAEQASAPSRADALVPLRQALDAGDSLILFPEGTRNLHDELLPFKSGLYHLARAYPDVEIVPVWLGNLNRVMPKGAWIPLPLLCTVSFGAPIAVQDGEDKAAFLARARQALIDLSQAVEVQA</sequence>
<reference evidence="5 6" key="1">
    <citation type="submission" date="2015-05" db="EMBL/GenBank/DDBJ databases">
        <title>Draft genome sequence of Lampropedia sp. CT6, isolated from the microbial mat of a hot water spring, located at Manikaran, India.</title>
        <authorList>
            <person name="Tripathi C."/>
            <person name="Rani P."/>
            <person name="Mahato N.K."/>
            <person name="Lal R."/>
        </authorList>
    </citation>
    <scope>NUCLEOTIDE SEQUENCE [LARGE SCALE GENOMIC DNA]</scope>
    <source>
        <strain evidence="5 6">CT6</strain>
    </source>
</reference>
<comment type="pathway">
    <text evidence="1">Lipid metabolism.</text>
</comment>
<dbReference type="Pfam" id="PF01553">
    <property type="entry name" value="Acyltransferase"/>
    <property type="match status" value="1"/>
</dbReference>
<keyword evidence="3" id="KW-0012">Acyltransferase</keyword>
<dbReference type="SUPFAM" id="SSF69593">
    <property type="entry name" value="Glycerol-3-phosphate (1)-acyltransferase"/>
    <property type="match status" value="1"/>
</dbReference>
<dbReference type="PANTHER" id="PTHR10434">
    <property type="entry name" value="1-ACYL-SN-GLYCEROL-3-PHOSPHATE ACYLTRANSFERASE"/>
    <property type="match status" value="1"/>
</dbReference>
<dbReference type="EMBL" id="LBNQ01000009">
    <property type="protein sequence ID" value="KKW69183.1"/>
    <property type="molecule type" value="Genomic_DNA"/>
</dbReference>
<dbReference type="PATRIC" id="fig|1610491.3.peg.175"/>
<dbReference type="GO" id="GO:0003841">
    <property type="term" value="F:1-acylglycerol-3-phosphate O-acyltransferase activity"/>
    <property type="evidence" value="ECO:0007669"/>
    <property type="project" value="TreeGrafter"/>
</dbReference>
<evidence type="ECO:0000256" key="3">
    <source>
        <dbReference type="ARBA" id="ARBA00023315"/>
    </source>
</evidence>
<dbReference type="GO" id="GO:0006654">
    <property type="term" value="P:phosphatidic acid biosynthetic process"/>
    <property type="evidence" value="ECO:0007669"/>
    <property type="project" value="TreeGrafter"/>
</dbReference>
<keyword evidence="2" id="KW-0808">Transferase</keyword>
<comment type="caution">
    <text evidence="5">The sequence shown here is derived from an EMBL/GenBank/DDBJ whole genome shotgun (WGS) entry which is preliminary data.</text>
</comment>
<name>A0A0U1Q337_9BURK</name>
<dbReference type="AlphaFoldDB" id="A0A0U1Q337"/>
<feature type="domain" description="Phospholipid/glycerol acyltransferase" evidence="4">
    <location>
        <begin position="27"/>
        <end position="181"/>
    </location>
</feature>
<organism evidence="5 6">
    <name type="scientific">Lampropedia cohaerens</name>
    <dbReference type="NCBI Taxonomy" id="1610491"/>
    <lineage>
        <taxon>Bacteria</taxon>
        <taxon>Pseudomonadati</taxon>
        <taxon>Pseudomonadota</taxon>
        <taxon>Betaproteobacteria</taxon>
        <taxon>Burkholderiales</taxon>
        <taxon>Comamonadaceae</taxon>
        <taxon>Lampropedia</taxon>
    </lineage>
</organism>
<dbReference type="Proteomes" id="UP000050580">
    <property type="component" value="Unassembled WGS sequence"/>
</dbReference>
<keyword evidence="6" id="KW-1185">Reference proteome</keyword>
<gene>
    <name evidence="5" type="ORF">AAV94_00850</name>
</gene>
<evidence type="ECO:0000313" key="6">
    <source>
        <dbReference type="Proteomes" id="UP000050580"/>
    </source>
</evidence>
<evidence type="ECO:0000313" key="5">
    <source>
        <dbReference type="EMBL" id="KKW69183.1"/>
    </source>
</evidence>
<dbReference type="PANTHER" id="PTHR10434:SF11">
    <property type="entry name" value="1-ACYL-SN-GLYCEROL-3-PHOSPHATE ACYLTRANSFERASE"/>
    <property type="match status" value="1"/>
</dbReference>
<evidence type="ECO:0000259" key="4">
    <source>
        <dbReference type="SMART" id="SM00563"/>
    </source>
</evidence>
<evidence type="ECO:0000256" key="2">
    <source>
        <dbReference type="ARBA" id="ARBA00022679"/>
    </source>
</evidence>
<proteinExistence type="predicted"/>